<dbReference type="HOGENOM" id="CLU_188988_1_0_9"/>
<reference evidence="1 2" key="1">
    <citation type="journal article" date="2013" name="Environ. Microbiol.">
        <title>Chloride and organic osmolytes: a hybrid strategy to cope with elevated salinities by the moderately halophilic, chloride-dependent bacterium Halobacillus halophilus.</title>
        <authorList>
            <person name="Saum S.H."/>
            <person name="Pfeiffer F."/>
            <person name="Palm P."/>
            <person name="Rampp M."/>
            <person name="Schuster S.C."/>
            <person name="Muller V."/>
            <person name="Oesterhelt D."/>
        </authorList>
    </citation>
    <scope>NUCLEOTIDE SEQUENCE [LARGE SCALE GENOMIC DNA]</scope>
    <source>
        <strain evidence="2">ATCC 35676 / DSM 2266 / JCM 20832 / KCTC 3685 / LMG 17431 / NBRC 102448 / NCIMB 2269</strain>
    </source>
</reference>
<accession>I0JK70</accession>
<dbReference type="AlphaFoldDB" id="I0JK70"/>
<proteinExistence type="predicted"/>
<protein>
    <submittedName>
        <fullName evidence="1">Uncharacterized protein</fullName>
    </submittedName>
</protein>
<evidence type="ECO:0000313" key="1">
    <source>
        <dbReference type="EMBL" id="CCG44539.1"/>
    </source>
</evidence>
<sequence>MEDQGRITDFLDDYSPYLDQKWTNLVDGDEDSSITDECIHLFICRQCGLEDVRSS</sequence>
<dbReference type="KEGG" id="hhd:HBHAL_2185"/>
<name>I0JK70_HALH3</name>
<gene>
    <name evidence="1" type="ordered locus">HBHAL_2185</name>
</gene>
<dbReference type="EMBL" id="HE717023">
    <property type="protein sequence ID" value="CCG44539.1"/>
    <property type="molecule type" value="Genomic_DNA"/>
</dbReference>
<dbReference type="Proteomes" id="UP000007397">
    <property type="component" value="Chromosome"/>
</dbReference>
<keyword evidence="2" id="KW-1185">Reference proteome</keyword>
<dbReference type="eggNOG" id="ENOG50308AR">
    <property type="taxonomic scope" value="Bacteria"/>
</dbReference>
<dbReference type="PATRIC" id="fig|866895.3.peg.1200"/>
<organism evidence="1 2">
    <name type="scientific">Halobacillus halophilus (strain ATCC 35676 / DSM 2266 / JCM 20832 / KCTC 3685 / LMG 17431 / NBRC 102448 / NCIMB 2269)</name>
    <name type="common">Sporosarcina halophila</name>
    <dbReference type="NCBI Taxonomy" id="866895"/>
    <lineage>
        <taxon>Bacteria</taxon>
        <taxon>Bacillati</taxon>
        <taxon>Bacillota</taxon>
        <taxon>Bacilli</taxon>
        <taxon>Bacillales</taxon>
        <taxon>Bacillaceae</taxon>
        <taxon>Halobacillus</taxon>
    </lineage>
</organism>
<evidence type="ECO:0000313" key="2">
    <source>
        <dbReference type="Proteomes" id="UP000007397"/>
    </source>
</evidence>